<organism evidence="2 3">
    <name type="scientific">Trichogramma kaykai</name>
    <dbReference type="NCBI Taxonomy" id="54128"/>
    <lineage>
        <taxon>Eukaryota</taxon>
        <taxon>Metazoa</taxon>
        <taxon>Ecdysozoa</taxon>
        <taxon>Arthropoda</taxon>
        <taxon>Hexapoda</taxon>
        <taxon>Insecta</taxon>
        <taxon>Pterygota</taxon>
        <taxon>Neoptera</taxon>
        <taxon>Endopterygota</taxon>
        <taxon>Hymenoptera</taxon>
        <taxon>Apocrita</taxon>
        <taxon>Proctotrupomorpha</taxon>
        <taxon>Chalcidoidea</taxon>
        <taxon>Trichogrammatidae</taxon>
        <taxon>Trichogramma</taxon>
    </lineage>
</organism>
<gene>
    <name evidence="2" type="ORF">TKK_013026</name>
</gene>
<accession>A0ABD2WI25</accession>
<proteinExistence type="predicted"/>
<dbReference type="Proteomes" id="UP001627154">
    <property type="component" value="Unassembled WGS sequence"/>
</dbReference>
<protein>
    <submittedName>
        <fullName evidence="2">Uncharacterized protein</fullName>
    </submittedName>
</protein>
<sequence>MEFGSKRLKLTCEMTTELHPCYFSCTTGLCVFTGPSSVVSSIAYPYNLHEVEDNSSRAAARYEHVLSHTDAARSPPPQSTAVILAIDGPRACIRAIGEYMQSCVWSWYGSCILYHCCLTAYLLIIYAASLMLLRISVSTNCKTERIASLKHARALLAKCVRCTSLEACRTCTAYAEGGSTRFIAAADALSVCMRANCSSMPSV</sequence>
<dbReference type="EMBL" id="JBJJXI010000104">
    <property type="protein sequence ID" value="KAL3392504.1"/>
    <property type="molecule type" value="Genomic_DNA"/>
</dbReference>
<name>A0ABD2WI25_9HYME</name>
<evidence type="ECO:0000313" key="3">
    <source>
        <dbReference type="Proteomes" id="UP001627154"/>
    </source>
</evidence>
<dbReference type="AlphaFoldDB" id="A0ABD2WI25"/>
<keyword evidence="1" id="KW-0472">Membrane</keyword>
<comment type="caution">
    <text evidence="2">The sequence shown here is derived from an EMBL/GenBank/DDBJ whole genome shotgun (WGS) entry which is preliminary data.</text>
</comment>
<reference evidence="2 3" key="1">
    <citation type="journal article" date="2024" name="bioRxiv">
        <title>A reference genome for Trichogramma kaykai: A tiny desert-dwelling parasitoid wasp with competing sex-ratio distorters.</title>
        <authorList>
            <person name="Culotta J."/>
            <person name="Lindsey A.R."/>
        </authorList>
    </citation>
    <scope>NUCLEOTIDE SEQUENCE [LARGE SCALE GENOMIC DNA]</scope>
    <source>
        <strain evidence="2 3">KSX58</strain>
    </source>
</reference>
<keyword evidence="3" id="KW-1185">Reference proteome</keyword>
<feature type="transmembrane region" description="Helical" evidence="1">
    <location>
        <begin position="112"/>
        <end position="133"/>
    </location>
</feature>
<keyword evidence="1" id="KW-1133">Transmembrane helix</keyword>
<evidence type="ECO:0000256" key="1">
    <source>
        <dbReference type="SAM" id="Phobius"/>
    </source>
</evidence>
<keyword evidence="1" id="KW-0812">Transmembrane</keyword>
<evidence type="ECO:0000313" key="2">
    <source>
        <dbReference type="EMBL" id="KAL3392504.1"/>
    </source>
</evidence>